<dbReference type="AlphaFoldDB" id="A0A4P6K4W3"/>
<keyword evidence="6" id="KW-0686">Riboflavin biosynthesis</keyword>
<organism evidence="12 13">
    <name type="scientific">Ktedonosporobacter rubrisoli</name>
    <dbReference type="NCBI Taxonomy" id="2509675"/>
    <lineage>
        <taxon>Bacteria</taxon>
        <taxon>Bacillati</taxon>
        <taxon>Chloroflexota</taxon>
        <taxon>Ktedonobacteria</taxon>
        <taxon>Ktedonobacterales</taxon>
        <taxon>Ktedonosporobacteraceae</taxon>
        <taxon>Ktedonosporobacter</taxon>
    </lineage>
</organism>
<dbReference type="PANTHER" id="PTHR21098:SF12">
    <property type="entry name" value="RIBOFLAVIN SYNTHASE"/>
    <property type="match status" value="1"/>
</dbReference>
<dbReference type="EMBL" id="CP035758">
    <property type="protein sequence ID" value="QBD83115.1"/>
    <property type="molecule type" value="Genomic_DNA"/>
</dbReference>
<dbReference type="PROSITE" id="PS51177">
    <property type="entry name" value="LUMAZINE_BIND"/>
    <property type="match status" value="2"/>
</dbReference>
<feature type="repeat" description="Lumazine-binding" evidence="10">
    <location>
        <begin position="1"/>
        <end position="92"/>
    </location>
</feature>
<evidence type="ECO:0000256" key="2">
    <source>
        <dbReference type="ARBA" id="ARBA00002803"/>
    </source>
</evidence>
<dbReference type="KEGG" id="kbs:EPA93_47005"/>
<dbReference type="PIRSF" id="PIRSF000498">
    <property type="entry name" value="Riboflavin_syn_A"/>
    <property type="match status" value="1"/>
</dbReference>
<dbReference type="GO" id="GO:0004746">
    <property type="term" value="F:riboflavin synthase activity"/>
    <property type="evidence" value="ECO:0007669"/>
    <property type="project" value="UniProtKB-UniRule"/>
</dbReference>
<reference evidence="12 13" key="1">
    <citation type="submission" date="2019-01" db="EMBL/GenBank/DDBJ databases">
        <title>Ktedonosporobacter rubrisoli SCAWS-G2.</title>
        <authorList>
            <person name="Huang Y."/>
            <person name="Yan B."/>
        </authorList>
    </citation>
    <scope>NUCLEOTIDE SEQUENCE [LARGE SCALE GENOMIC DNA]</scope>
    <source>
        <strain evidence="12 13">SCAWS-G2</strain>
    </source>
</reference>
<evidence type="ECO:0000256" key="3">
    <source>
        <dbReference type="ARBA" id="ARBA00004887"/>
    </source>
</evidence>
<evidence type="ECO:0000256" key="4">
    <source>
        <dbReference type="ARBA" id="ARBA00012827"/>
    </source>
</evidence>
<dbReference type="InterPro" id="IPR026017">
    <property type="entry name" value="Lumazine-bd_dom"/>
</dbReference>
<proteinExistence type="predicted"/>
<comment type="function">
    <text evidence="2">Catalyzes the dismutation of two molecules of 6,7-dimethyl-8-ribityllumazine, resulting in the formation of riboflavin and 5-amino-6-(D-ribitylamino)uracil.</text>
</comment>
<accession>A0A4P6K4W3</accession>
<dbReference type="InterPro" id="IPR023366">
    <property type="entry name" value="ATP_synth_asu-like_sf"/>
</dbReference>
<dbReference type="RefSeq" id="WP_129894182.1">
    <property type="nucleotide sequence ID" value="NZ_CP035758.1"/>
</dbReference>
<dbReference type="OrthoDB" id="9788537at2"/>
<gene>
    <name evidence="12" type="ORF">EPA93_47005</name>
</gene>
<evidence type="ECO:0000256" key="1">
    <source>
        <dbReference type="ARBA" id="ARBA00000968"/>
    </source>
</evidence>
<comment type="pathway">
    <text evidence="3">Cofactor biosynthesis; riboflavin biosynthesis; riboflavin from 2-hydroxy-3-oxobutyl phosphate and 5-amino-6-(D-ribitylamino)uracil: step 2/2.</text>
</comment>
<dbReference type="EC" id="2.5.1.9" evidence="4 9"/>
<keyword evidence="7 12" id="KW-0808">Transferase</keyword>
<sequence>MFSGIVEEVGKIKSCESDGLVIEAEHVLHDIAVKDSIAVDGTCLTVTACEKNWFRVDTMPETLRCTALGQLAAGSPVNLERSLAAQGRIGGHIVQGHIEAAVAVRTIHEDGIGQDVEIELPARLRPYVVPKGFIALNGVSLTVVDVKDASFSIALIPYTREHTNLGGVRPGTLLNLETDILGRYVVQFLRQSDSQQNILTVGASQSLP</sequence>
<feature type="domain" description="Lumazine-binding" evidence="11">
    <location>
        <begin position="93"/>
        <end position="189"/>
    </location>
</feature>
<dbReference type="InterPro" id="IPR017938">
    <property type="entry name" value="Riboflavin_synthase-like_b-brl"/>
</dbReference>
<evidence type="ECO:0000313" key="12">
    <source>
        <dbReference type="EMBL" id="QBD83115.1"/>
    </source>
</evidence>
<evidence type="ECO:0000313" key="13">
    <source>
        <dbReference type="Proteomes" id="UP000290365"/>
    </source>
</evidence>
<dbReference type="Proteomes" id="UP000290365">
    <property type="component" value="Chromosome"/>
</dbReference>
<evidence type="ECO:0000256" key="7">
    <source>
        <dbReference type="ARBA" id="ARBA00022679"/>
    </source>
</evidence>
<dbReference type="FunFam" id="2.40.30.20:FF:000003">
    <property type="entry name" value="Riboflavin synthase, alpha subunit"/>
    <property type="match status" value="1"/>
</dbReference>
<dbReference type="PANTHER" id="PTHR21098">
    <property type="entry name" value="RIBOFLAVIN SYNTHASE ALPHA CHAIN"/>
    <property type="match status" value="1"/>
</dbReference>
<dbReference type="GO" id="GO:0009231">
    <property type="term" value="P:riboflavin biosynthetic process"/>
    <property type="evidence" value="ECO:0007669"/>
    <property type="project" value="UniProtKB-KW"/>
</dbReference>
<evidence type="ECO:0000256" key="5">
    <source>
        <dbReference type="ARBA" id="ARBA00013950"/>
    </source>
</evidence>
<dbReference type="NCBIfam" id="NF009566">
    <property type="entry name" value="PRK13020.1"/>
    <property type="match status" value="1"/>
</dbReference>
<dbReference type="InterPro" id="IPR001783">
    <property type="entry name" value="Lumazine-bd"/>
</dbReference>
<dbReference type="CDD" id="cd00402">
    <property type="entry name" value="Riboflavin_synthase_like"/>
    <property type="match status" value="1"/>
</dbReference>
<evidence type="ECO:0000256" key="9">
    <source>
        <dbReference type="NCBIfam" id="TIGR00187"/>
    </source>
</evidence>
<feature type="repeat" description="Lumazine-binding" evidence="10">
    <location>
        <begin position="93"/>
        <end position="189"/>
    </location>
</feature>
<keyword evidence="8" id="KW-0677">Repeat</keyword>
<protein>
    <recommendedName>
        <fullName evidence="5 9">Riboflavin synthase</fullName>
        <ecNumber evidence="4 9">2.5.1.9</ecNumber>
    </recommendedName>
</protein>
<comment type="catalytic activity">
    <reaction evidence="1">
        <text>2 6,7-dimethyl-8-(1-D-ribityl)lumazine + H(+) = 5-amino-6-(D-ribitylamino)uracil + riboflavin</text>
        <dbReference type="Rhea" id="RHEA:20772"/>
        <dbReference type="ChEBI" id="CHEBI:15378"/>
        <dbReference type="ChEBI" id="CHEBI:15934"/>
        <dbReference type="ChEBI" id="CHEBI:57986"/>
        <dbReference type="ChEBI" id="CHEBI:58201"/>
        <dbReference type="EC" id="2.5.1.9"/>
    </reaction>
</comment>
<dbReference type="Gene3D" id="2.40.30.20">
    <property type="match status" value="2"/>
</dbReference>
<dbReference type="NCBIfam" id="NF006767">
    <property type="entry name" value="PRK09289.1"/>
    <property type="match status" value="1"/>
</dbReference>
<evidence type="ECO:0000259" key="11">
    <source>
        <dbReference type="PROSITE" id="PS51177"/>
    </source>
</evidence>
<evidence type="ECO:0000256" key="6">
    <source>
        <dbReference type="ARBA" id="ARBA00022619"/>
    </source>
</evidence>
<evidence type="ECO:0000256" key="8">
    <source>
        <dbReference type="ARBA" id="ARBA00022737"/>
    </source>
</evidence>
<feature type="domain" description="Lumazine-binding" evidence="11">
    <location>
        <begin position="1"/>
        <end position="92"/>
    </location>
</feature>
<dbReference type="Pfam" id="PF00677">
    <property type="entry name" value="Lum_binding"/>
    <property type="match status" value="2"/>
</dbReference>
<name>A0A4P6K4W3_KTERU</name>
<keyword evidence="13" id="KW-1185">Reference proteome</keyword>
<dbReference type="SUPFAM" id="SSF63380">
    <property type="entry name" value="Riboflavin synthase domain-like"/>
    <property type="match status" value="2"/>
</dbReference>
<evidence type="ECO:0000256" key="10">
    <source>
        <dbReference type="PROSITE-ProRule" id="PRU00524"/>
    </source>
</evidence>
<dbReference type="NCBIfam" id="TIGR00187">
    <property type="entry name" value="ribE"/>
    <property type="match status" value="1"/>
</dbReference>